<evidence type="ECO:0000313" key="4">
    <source>
        <dbReference type="Proteomes" id="UP000035063"/>
    </source>
</evidence>
<feature type="transmembrane region" description="Helical" evidence="2">
    <location>
        <begin position="310"/>
        <end position="333"/>
    </location>
</feature>
<reference evidence="4" key="2">
    <citation type="journal article" date="2015" name="J. Biotechnol.">
        <title>Complete genome sequence of Bifidobacterium bifidum JCM 1255(T) isolated from feces of a breast-fed infant.</title>
        <authorList>
            <person name="Morita H."/>
            <person name="Toh H."/>
            <person name="Oshima K."/>
            <person name="Nakano A."/>
            <person name="Shindo C."/>
            <person name="Komiya K."/>
            <person name="Arakawa K."/>
            <person name="Suda W."/>
            <person name="Honda K."/>
            <person name="Hattori M."/>
        </authorList>
    </citation>
    <scope>NUCLEOTIDE SEQUENCE [LARGE SCALE GENOMIC DNA]</scope>
    <source>
        <strain evidence="4">JCM 1255</strain>
    </source>
</reference>
<feature type="transmembrane region" description="Helical" evidence="2">
    <location>
        <begin position="247"/>
        <end position="266"/>
    </location>
</feature>
<accession>A0ABN5UVN1</accession>
<evidence type="ECO:0000256" key="1">
    <source>
        <dbReference type="SAM" id="MobiDB-lite"/>
    </source>
</evidence>
<dbReference type="Proteomes" id="UP000035063">
    <property type="component" value="Chromosome"/>
</dbReference>
<dbReference type="RefSeq" id="WP_033509443.1">
    <property type="nucleotide sequence ID" value="NZ_JDUM01000001.1"/>
</dbReference>
<reference evidence="3 4" key="1">
    <citation type="submission" date="2012-02" db="EMBL/GenBank/DDBJ databases">
        <title>Complete genome sequence of Bifidobacterium bifidum JCM 1255.</title>
        <authorList>
            <person name="Toh H."/>
            <person name="Oshima K."/>
            <person name="Morita H."/>
            <person name="Hattori M."/>
        </authorList>
    </citation>
    <scope>NUCLEOTIDE SEQUENCE [LARGE SCALE GENOMIC DNA]</scope>
    <source>
        <strain evidence="3 4">JCM 1255</strain>
    </source>
</reference>
<keyword evidence="2" id="KW-1133">Transmembrane helix</keyword>
<proteinExistence type="predicted"/>
<keyword evidence="2" id="KW-0472">Membrane</keyword>
<feature type="transmembrane region" description="Helical" evidence="2">
    <location>
        <begin position="142"/>
        <end position="163"/>
    </location>
</feature>
<feature type="transmembrane region" description="Helical" evidence="2">
    <location>
        <begin position="212"/>
        <end position="235"/>
    </location>
</feature>
<sequence length="336" mass="36706">MFEKPVEGIVKVVGERMVMDDDSDLGPVLESSRGMDGSDEDGSAGGCRRGRRRDSDEPNELGVFSMFATTVPERGDGERPATVRGMAWRTVLLFAWYVGVYVANIWYYLTGHGEYERASLAILSWFGVRWHDTWLGDWGGPIVWIVVLMFSSCTPLHVSTLLIVNGFTGRRCRPFCLLAALLMPVGVAGMLTEPVLKHADWGEDFPDMYPNIIPGLLTSMVCAALVAGLAFWSILRKRAGDEAKGRLARRLAVFSPGVPLLGMLAFEGLSGIGKAAAAFGMMLLLAAVVIPNELDGARWAIEHDRGAYWLWPAAIAVVGEFGLCVFGMVAIIYNLQ</sequence>
<feature type="transmembrane region" description="Helical" evidence="2">
    <location>
        <begin position="175"/>
        <end position="192"/>
    </location>
</feature>
<dbReference type="EMBL" id="AP012323">
    <property type="protein sequence ID" value="BAQ97885.1"/>
    <property type="molecule type" value="Genomic_DNA"/>
</dbReference>
<keyword evidence="4" id="KW-1185">Reference proteome</keyword>
<evidence type="ECO:0000313" key="3">
    <source>
        <dbReference type="EMBL" id="BAQ97885.1"/>
    </source>
</evidence>
<evidence type="ECO:0000256" key="2">
    <source>
        <dbReference type="SAM" id="Phobius"/>
    </source>
</evidence>
<protein>
    <submittedName>
        <fullName evidence="3">Uncharacterized protein</fullName>
    </submittedName>
</protein>
<organism evidence="3 4">
    <name type="scientific">Bifidobacterium bifidum ATCC 29521 = JCM 1255 = DSM 20456</name>
    <dbReference type="NCBI Taxonomy" id="500634"/>
    <lineage>
        <taxon>Bacteria</taxon>
        <taxon>Bacillati</taxon>
        <taxon>Actinomycetota</taxon>
        <taxon>Actinomycetes</taxon>
        <taxon>Bifidobacteriales</taxon>
        <taxon>Bifidobacteriaceae</taxon>
        <taxon>Bifidobacterium</taxon>
    </lineage>
</organism>
<name>A0ABN5UVN1_BIFBI</name>
<keyword evidence="2" id="KW-0812">Transmembrane</keyword>
<feature type="region of interest" description="Disordered" evidence="1">
    <location>
        <begin position="21"/>
        <end position="58"/>
    </location>
</feature>
<feature type="transmembrane region" description="Helical" evidence="2">
    <location>
        <begin position="91"/>
        <end position="109"/>
    </location>
</feature>
<gene>
    <name evidence="3" type="ORF">BBBF_0678</name>
</gene>